<protein>
    <submittedName>
        <fullName evidence="1">Uncharacterized protein</fullName>
    </submittedName>
</protein>
<dbReference type="PROSITE" id="PS51257">
    <property type="entry name" value="PROKAR_LIPOPROTEIN"/>
    <property type="match status" value="1"/>
</dbReference>
<organism evidence="1 3">
    <name type="scientific">Massilia antarctica</name>
    <dbReference type="NCBI Taxonomy" id="2765360"/>
    <lineage>
        <taxon>Bacteria</taxon>
        <taxon>Pseudomonadati</taxon>
        <taxon>Pseudomonadota</taxon>
        <taxon>Betaproteobacteria</taxon>
        <taxon>Burkholderiales</taxon>
        <taxon>Oxalobacteraceae</taxon>
        <taxon>Telluria group</taxon>
        <taxon>Massilia</taxon>
    </lineage>
</organism>
<gene>
    <name evidence="2" type="ORF">IV454_00050</name>
    <name evidence="1" type="ORF">IV454_32420</name>
</gene>
<dbReference type="RefSeq" id="WP_206089647.1">
    <property type="nucleotide sequence ID" value="NZ_CP065053.1"/>
</dbReference>
<keyword evidence="3" id="KW-1185">Reference proteome</keyword>
<name>A0AA48WCV9_9BURK</name>
<dbReference type="EMBL" id="CP065053">
    <property type="protein sequence ID" value="QPI50048.1"/>
    <property type="molecule type" value="Genomic_DNA"/>
</dbReference>
<dbReference type="EMBL" id="CP065053">
    <property type="protein sequence ID" value="QPI50079.1"/>
    <property type="molecule type" value="Genomic_DNA"/>
</dbReference>
<dbReference type="Proteomes" id="UP000662888">
    <property type="component" value="Chromosome"/>
</dbReference>
<sequence>MKISNDKMSVSRLKKCFIGVIIVSMTSMLAGCYLPKAIDDFSVMGNDTLSDLVRNSYGDGNLTPGYSSGVSGVGRISKSKIEFLASNLFAKQERNKIEATFVKMVVIVLKASYQEMQYVVLSESGN</sequence>
<reference evidence="1 3" key="1">
    <citation type="submission" date="2020-11" db="EMBL/GenBank/DDBJ databases">
        <authorList>
            <person name="Sun Q."/>
        </authorList>
    </citation>
    <scope>NUCLEOTIDE SEQUENCE [LARGE SCALE GENOMIC DNA]</scope>
    <source>
        <strain evidence="1 3">P8398</strain>
    </source>
</reference>
<evidence type="ECO:0000313" key="2">
    <source>
        <dbReference type="EMBL" id="QPI50079.1"/>
    </source>
</evidence>
<evidence type="ECO:0000313" key="1">
    <source>
        <dbReference type="EMBL" id="QPI50048.1"/>
    </source>
</evidence>
<proteinExistence type="predicted"/>
<evidence type="ECO:0000313" key="3">
    <source>
        <dbReference type="Proteomes" id="UP000662888"/>
    </source>
</evidence>
<accession>A0AA48WCV9</accession>